<comment type="caution">
    <text evidence="1">The sequence shown here is derived from an EMBL/GenBank/DDBJ whole genome shotgun (WGS) entry which is preliminary data.</text>
</comment>
<sequence>MSVTRSNKSGPISIVLRDRQFTFRQFVKHMGEEIASHNLLSEKSNGTCHHKLHGIPFKETVGTKYLISDYYPDRFILIPFASFTYFHK</sequence>
<reference evidence="1 2" key="2">
    <citation type="journal article" date="2022" name="Mol. Ecol. Resour.">
        <title>The genomes of chicory, endive, great burdock and yacon provide insights into Asteraceae paleo-polyploidization history and plant inulin production.</title>
        <authorList>
            <person name="Fan W."/>
            <person name="Wang S."/>
            <person name="Wang H."/>
            <person name="Wang A."/>
            <person name="Jiang F."/>
            <person name="Liu H."/>
            <person name="Zhao H."/>
            <person name="Xu D."/>
            <person name="Zhang Y."/>
        </authorList>
    </citation>
    <scope>NUCLEOTIDE SEQUENCE [LARGE SCALE GENOMIC DNA]</scope>
    <source>
        <strain evidence="2">cv. Punajuju</strain>
        <tissue evidence="1">Leaves</tissue>
    </source>
</reference>
<protein>
    <submittedName>
        <fullName evidence="1">Uncharacterized protein</fullName>
    </submittedName>
</protein>
<accession>A0ACB9AF32</accession>
<dbReference type="Proteomes" id="UP001055811">
    <property type="component" value="Linkage Group LG07"/>
</dbReference>
<organism evidence="1 2">
    <name type="scientific">Cichorium intybus</name>
    <name type="common">Chicory</name>
    <dbReference type="NCBI Taxonomy" id="13427"/>
    <lineage>
        <taxon>Eukaryota</taxon>
        <taxon>Viridiplantae</taxon>
        <taxon>Streptophyta</taxon>
        <taxon>Embryophyta</taxon>
        <taxon>Tracheophyta</taxon>
        <taxon>Spermatophyta</taxon>
        <taxon>Magnoliopsida</taxon>
        <taxon>eudicotyledons</taxon>
        <taxon>Gunneridae</taxon>
        <taxon>Pentapetalae</taxon>
        <taxon>asterids</taxon>
        <taxon>campanulids</taxon>
        <taxon>Asterales</taxon>
        <taxon>Asteraceae</taxon>
        <taxon>Cichorioideae</taxon>
        <taxon>Cichorieae</taxon>
        <taxon>Cichoriinae</taxon>
        <taxon>Cichorium</taxon>
    </lineage>
</organism>
<evidence type="ECO:0000313" key="1">
    <source>
        <dbReference type="EMBL" id="KAI3707973.1"/>
    </source>
</evidence>
<evidence type="ECO:0000313" key="2">
    <source>
        <dbReference type="Proteomes" id="UP001055811"/>
    </source>
</evidence>
<proteinExistence type="predicted"/>
<keyword evidence="2" id="KW-1185">Reference proteome</keyword>
<gene>
    <name evidence="1" type="ORF">L2E82_36951</name>
</gene>
<dbReference type="EMBL" id="CM042015">
    <property type="protein sequence ID" value="KAI3707973.1"/>
    <property type="molecule type" value="Genomic_DNA"/>
</dbReference>
<reference evidence="2" key="1">
    <citation type="journal article" date="2022" name="Mol. Ecol. Resour.">
        <title>The genomes of chicory, endive, great burdock and yacon provide insights into Asteraceae palaeo-polyploidization history and plant inulin production.</title>
        <authorList>
            <person name="Fan W."/>
            <person name="Wang S."/>
            <person name="Wang H."/>
            <person name="Wang A."/>
            <person name="Jiang F."/>
            <person name="Liu H."/>
            <person name="Zhao H."/>
            <person name="Xu D."/>
            <person name="Zhang Y."/>
        </authorList>
    </citation>
    <scope>NUCLEOTIDE SEQUENCE [LARGE SCALE GENOMIC DNA]</scope>
    <source>
        <strain evidence="2">cv. Punajuju</strain>
    </source>
</reference>
<name>A0ACB9AF32_CICIN</name>